<dbReference type="InterPro" id="IPR032675">
    <property type="entry name" value="LRR_dom_sf"/>
</dbReference>
<feature type="domain" description="F-box" evidence="1">
    <location>
        <begin position="30"/>
        <end position="76"/>
    </location>
</feature>
<protein>
    <submittedName>
        <fullName evidence="2">Ras-related protein Rab-28</fullName>
    </submittedName>
</protein>
<name>A0A151JAX4_9HYME</name>
<dbReference type="Pfam" id="PF00071">
    <property type="entry name" value="Ras"/>
    <property type="match status" value="1"/>
</dbReference>
<organism evidence="2 3">
    <name type="scientific">Trachymyrmex cornetzi</name>
    <dbReference type="NCBI Taxonomy" id="471704"/>
    <lineage>
        <taxon>Eukaryota</taxon>
        <taxon>Metazoa</taxon>
        <taxon>Ecdysozoa</taxon>
        <taxon>Arthropoda</taxon>
        <taxon>Hexapoda</taxon>
        <taxon>Insecta</taxon>
        <taxon>Pterygota</taxon>
        <taxon>Neoptera</taxon>
        <taxon>Endopterygota</taxon>
        <taxon>Hymenoptera</taxon>
        <taxon>Apocrita</taxon>
        <taxon>Aculeata</taxon>
        <taxon>Formicoidea</taxon>
        <taxon>Formicidae</taxon>
        <taxon>Myrmicinae</taxon>
        <taxon>Trachymyrmex</taxon>
    </lineage>
</organism>
<dbReference type="GO" id="GO:0003924">
    <property type="term" value="F:GTPase activity"/>
    <property type="evidence" value="ECO:0007669"/>
    <property type="project" value="InterPro"/>
</dbReference>
<dbReference type="FunFam" id="3.40.50.300:FF:001447">
    <property type="entry name" value="Ras-related protein Rab-1B"/>
    <property type="match status" value="1"/>
</dbReference>
<dbReference type="InterPro" id="IPR001810">
    <property type="entry name" value="F-box_dom"/>
</dbReference>
<dbReference type="EMBL" id="KQ979203">
    <property type="protein sequence ID" value="KYN22266.1"/>
    <property type="molecule type" value="Genomic_DNA"/>
</dbReference>
<dbReference type="Gene3D" id="3.80.10.10">
    <property type="entry name" value="Ribonuclease Inhibitor"/>
    <property type="match status" value="3"/>
</dbReference>
<sequence>MDLGGVDVWGQIALETSQMYVSEGGVAKSRTTIEKLPDKVLLNVFCYLSHREICRVARVCKRWRQIAYDTRLWKHVSLRPEVSGLHVSSLENLLHLVSVRFGPSLRYIELPIELITHTVLHELANKCPNLTHMLLDFSTAMQLHDFSEMQAFPTKLKYMCICLSEVIFMEGFMRKIYNFINGLEILHLIGTYEKVEEEEEEIYEVINVHKLKSATPNLRVINLYGINFVDDSHIDAFSSNCIQLECLAVNYCSKVTGSTMKTLFQRSRRLTCLLMQGTNLQSEYVMQVEWEKSSIQELDITATDLSTECLIDMLSRIPGLRFLSAGQLNNFNDNVLKAWTELGNTRNLIALDLDRSDNLSDDALHKFLSRHGHQLYGLALSGMPHITDQLWQSVLPILTNAKILVMGTQERLGVNIHVDQLMDGIANNCPNLERLELRWDPENLRFSDKSQKAIDILRVKCIKMKCLSLSDGRYYEIVKANFERADRLTVTSIVQKFCNNDFTRQYIPTAGIDFFLKNISIGSYKNVNLHLWDVGGLALHGNMLDNYIFGAHIILLVYDVTNSSSFDILEEWLNKIKSFIEAYDEIPLIAVIGNKCDMEHQRTVKRDRSHRFAAENGFPYHDMSARTGESVSLCIAGLAAQVLGVRLTRTDQDFHKPIIIAEIGDTVDVNSIHKVVKRFPTKKQFPIAFHPHFPTSKSTVCILQ</sequence>
<dbReference type="GO" id="GO:0031398">
    <property type="term" value="P:positive regulation of protein ubiquitination"/>
    <property type="evidence" value="ECO:0007669"/>
    <property type="project" value="TreeGrafter"/>
</dbReference>
<accession>A0A151JAX4</accession>
<dbReference type="SUPFAM" id="SSF81383">
    <property type="entry name" value="F-box domain"/>
    <property type="match status" value="1"/>
</dbReference>
<gene>
    <name evidence="2" type="ORF">ALC57_05351</name>
</gene>
<evidence type="ECO:0000259" key="1">
    <source>
        <dbReference type="PROSITE" id="PS50181"/>
    </source>
</evidence>
<reference evidence="2 3" key="1">
    <citation type="submission" date="2015-09" db="EMBL/GenBank/DDBJ databases">
        <title>Trachymyrmex cornetzi WGS genome.</title>
        <authorList>
            <person name="Nygaard S."/>
            <person name="Hu H."/>
            <person name="Boomsma J."/>
            <person name="Zhang G."/>
        </authorList>
    </citation>
    <scope>NUCLEOTIDE SEQUENCE [LARGE SCALE GENOMIC DNA]</scope>
    <source>
        <strain evidence="2">Tcor2-1</strain>
        <tissue evidence="2">Whole body</tissue>
    </source>
</reference>
<dbReference type="SMART" id="SM00174">
    <property type="entry name" value="RHO"/>
    <property type="match status" value="1"/>
</dbReference>
<dbReference type="FunFam" id="3.80.10.10:FF:000556">
    <property type="entry name" value="CLUMA_CG018969, isoform B"/>
    <property type="match status" value="1"/>
</dbReference>
<dbReference type="SMART" id="SM00173">
    <property type="entry name" value="RAS"/>
    <property type="match status" value="1"/>
</dbReference>
<dbReference type="InterPro" id="IPR036047">
    <property type="entry name" value="F-box-like_dom_sf"/>
</dbReference>
<dbReference type="Gene3D" id="3.40.50.300">
    <property type="entry name" value="P-loop containing nucleotide triphosphate hydrolases"/>
    <property type="match status" value="1"/>
</dbReference>
<dbReference type="PANTHER" id="PTHR20933:SF4">
    <property type="entry name" value="F-BOX INVOLVED IN POLYQ PATHOGENESIS, ISOFORM A"/>
    <property type="match status" value="1"/>
</dbReference>
<dbReference type="AlphaFoldDB" id="A0A151JAX4"/>
<dbReference type="InterPro" id="IPR027417">
    <property type="entry name" value="P-loop_NTPase"/>
</dbReference>
<dbReference type="PROSITE" id="PS51419">
    <property type="entry name" value="RAB"/>
    <property type="match status" value="1"/>
</dbReference>
<proteinExistence type="predicted"/>
<dbReference type="PROSITE" id="PS51421">
    <property type="entry name" value="RAS"/>
    <property type="match status" value="1"/>
</dbReference>
<dbReference type="STRING" id="471704.A0A151JAX4"/>
<evidence type="ECO:0000313" key="3">
    <source>
        <dbReference type="Proteomes" id="UP000078492"/>
    </source>
</evidence>
<dbReference type="SMART" id="SM00256">
    <property type="entry name" value="FBOX"/>
    <property type="match status" value="1"/>
</dbReference>
<dbReference type="SUPFAM" id="SSF52047">
    <property type="entry name" value="RNI-like"/>
    <property type="match status" value="1"/>
</dbReference>
<dbReference type="PANTHER" id="PTHR20933">
    <property type="entry name" value="F-BOX ONLY PROTEIN 33"/>
    <property type="match status" value="1"/>
</dbReference>
<dbReference type="Pfam" id="PF12937">
    <property type="entry name" value="F-box-like"/>
    <property type="match status" value="1"/>
</dbReference>
<keyword evidence="3" id="KW-1185">Reference proteome</keyword>
<dbReference type="GO" id="GO:0005525">
    <property type="term" value="F:GTP binding"/>
    <property type="evidence" value="ECO:0007669"/>
    <property type="project" value="InterPro"/>
</dbReference>
<dbReference type="SMART" id="SM00175">
    <property type="entry name" value="RAB"/>
    <property type="match status" value="1"/>
</dbReference>
<dbReference type="InterPro" id="IPR001806">
    <property type="entry name" value="Small_GTPase"/>
</dbReference>
<dbReference type="PROSITE" id="PS50181">
    <property type="entry name" value="FBOX"/>
    <property type="match status" value="1"/>
</dbReference>
<evidence type="ECO:0000313" key="2">
    <source>
        <dbReference type="EMBL" id="KYN22266.1"/>
    </source>
</evidence>
<dbReference type="FunFam" id="3.80.10.10:FF:000432">
    <property type="entry name" value="Uncharacterized protein, isoform A"/>
    <property type="match status" value="1"/>
</dbReference>
<dbReference type="SUPFAM" id="SSF52540">
    <property type="entry name" value="P-loop containing nucleoside triphosphate hydrolases"/>
    <property type="match status" value="1"/>
</dbReference>
<dbReference type="Proteomes" id="UP000078492">
    <property type="component" value="Unassembled WGS sequence"/>
</dbReference>